<dbReference type="SUPFAM" id="SSF53756">
    <property type="entry name" value="UDP-Glycosyltransferase/glycogen phosphorylase"/>
    <property type="match status" value="1"/>
</dbReference>
<comment type="catalytic activity">
    <reaction evidence="5">
        <text>glucuronate acceptor + UDP-alpha-D-glucuronate = acceptor beta-D-glucuronoside + UDP + H(+)</text>
        <dbReference type="Rhea" id="RHEA:21032"/>
        <dbReference type="ChEBI" id="CHEBI:15378"/>
        <dbReference type="ChEBI" id="CHEBI:58052"/>
        <dbReference type="ChEBI" id="CHEBI:58223"/>
        <dbReference type="ChEBI" id="CHEBI:132367"/>
        <dbReference type="ChEBI" id="CHEBI:132368"/>
        <dbReference type="EC" id="2.4.1.17"/>
    </reaction>
</comment>
<evidence type="ECO:0000256" key="5">
    <source>
        <dbReference type="ARBA" id="ARBA00047475"/>
    </source>
</evidence>
<dbReference type="InterPro" id="IPR050271">
    <property type="entry name" value="UDP-glycosyltransferase"/>
</dbReference>
<evidence type="ECO:0000256" key="6">
    <source>
        <dbReference type="SAM" id="Phobius"/>
    </source>
</evidence>
<dbReference type="WBParaSite" id="ACRNAN_scaffold3066.g31971.t1">
    <property type="protein sequence ID" value="ACRNAN_scaffold3066.g31971.t1"/>
    <property type="gene ID" value="ACRNAN_scaffold3066.g31971"/>
</dbReference>
<dbReference type="PANTHER" id="PTHR48043:SF23">
    <property type="entry name" value="UDP-GLUCURONOSYLTRANSFERASE"/>
    <property type="match status" value="1"/>
</dbReference>
<proteinExistence type="inferred from homology"/>
<keyword evidence="4" id="KW-0808">Transferase</keyword>
<dbReference type="Gene3D" id="3.40.50.2000">
    <property type="entry name" value="Glycogen Phosphorylase B"/>
    <property type="match status" value="1"/>
</dbReference>
<evidence type="ECO:0000256" key="4">
    <source>
        <dbReference type="ARBA" id="ARBA00022679"/>
    </source>
</evidence>
<keyword evidence="7" id="KW-1185">Reference proteome</keyword>
<keyword evidence="6" id="KW-1133">Transmembrane helix</keyword>
<organism evidence="7 8">
    <name type="scientific">Acrobeloides nanus</name>
    <dbReference type="NCBI Taxonomy" id="290746"/>
    <lineage>
        <taxon>Eukaryota</taxon>
        <taxon>Metazoa</taxon>
        <taxon>Ecdysozoa</taxon>
        <taxon>Nematoda</taxon>
        <taxon>Chromadorea</taxon>
        <taxon>Rhabditida</taxon>
        <taxon>Tylenchina</taxon>
        <taxon>Cephalobomorpha</taxon>
        <taxon>Cephaloboidea</taxon>
        <taxon>Cephalobidae</taxon>
        <taxon>Acrobeloides</taxon>
    </lineage>
</organism>
<evidence type="ECO:0000256" key="3">
    <source>
        <dbReference type="ARBA" id="ARBA00022676"/>
    </source>
</evidence>
<dbReference type="EC" id="2.4.1.17" evidence="2"/>
<evidence type="ECO:0000256" key="2">
    <source>
        <dbReference type="ARBA" id="ARBA00012544"/>
    </source>
</evidence>
<dbReference type="AlphaFoldDB" id="A0A914DMB6"/>
<dbReference type="PANTHER" id="PTHR48043">
    <property type="entry name" value="EG:EG0003.4 PROTEIN-RELATED"/>
    <property type="match status" value="1"/>
</dbReference>
<keyword evidence="6" id="KW-0472">Membrane</keyword>
<evidence type="ECO:0000256" key="1">
    <source>
        <dbReference type="ARBA" id="ARBA00009995"/>
    </source>
</evidence>
<feature type="transmembrane region" description="Helical" evidence="6">
    <location>
        <begin position="97"/>
        <end position="120"/>
    </location>
</feature>
<accession>A0A914DMB6</accession>
<keyword evidence="6" id="KW-0812">Transmembrane</keyword>
<evidence type="ECO:0000313" key="7">
    <source>
        <dbReference type="Proteomes" id="UP000887540"/>
    </source>
</evidence>
<dbReference type="GO" id="GO:0015020">
    <property type="term" value="F:glucuronosyltransferase activity"/>
    <property type="evidence" value="ECO:0007669"/>
    <property type="project" value="UniProtKB-EC"/>
</dbReference>
<name>A0A914DMB6_9BILA</name>
<dbReference type="Pfam" id="PF00201">
    <property type="entry name" value="UDPGT"/>
    <property type="match status" value="1"/>
</dbReference>
<evidence type="ECO:0000313" key="8">
    <source>
        <dbReference type="WBParaSite" id="ACRNAN_scaffold3066.g31971.t1"/>
    </source>
</evidence>
<comment type="similarity">
    <text evidence="1">Belongs to the UDP-glycosyltransferase family.</text>
</comment>
<keyword evidence="3" id="KW-0328">Glycosyltransferase</keyword>
<protein>
    <recommendedName>
        <fullName evidence="2">glucuronosyltransferase</fullName>
        <ecNumber evidence="2">2.4.1.17</ecNumber>
    </recommendedName>
</protein>
<sequence length="142" mass="16506">MVCIPIFADQLRNAKMVEYRKIGVTLNKDSLTTEDFTAAINEILENDKYRKNAKRLKSMIEKKPMSAEERIIKYTEFAAKFGPDLNLDLYGQHLNFVQFYCLDIIVPVFLLAILVIYFAYRLLRSLLRKISAFLVSSKSKIE</sequence>
<dbReference type="InterPro" id="IPR002213">
    <property type="entry name" value="UDP_glucos_trans"/>
</dbReference>
<reference evidence="8" key="1">
    <citation type="submission" date="2022-11" db="UniProtKB">
        <authorList>
            <consortium name="WormBaseParasite"/>
        </authorList>
    </citation>
    <scope>IDENTIFICATION</scope>
</reference>
<dbReference type="Proteomes" id="UP000887540">
    <property type="component" value="Unplaced"/>
</dbReference>